<accession>A0A151SB22</accession>
<protein>
    <submittedName>
        <fullName evidence="20">Endoribonuclease Dicer isogeny 2a</fullName>
    </submittedName>
</protein>
<evidence type="ECO:0000259" key="19">
    <source>
        <dbReference type="PROSITE" id="PS51327"/>
    </source>
</evidence>
<keyword evidence="14" id="KW-0694">RNA-binding</keyword>
<evidence type="ECO:0000259" key="16">
    <source>
        <dbReference type="PROSITE" id="PS50821"/>
    </source>
</evidence>
<feature type="domain" description="PAZ" evidence="16">
    <location>
        <begin position="781"/>
        <end position="917"/>
    </location>
</feature>
<name>A0A151SB22_CAJCA</name>
<dbReference type="Pfam" id="PF00270">
    <property type="entry name" value="DEAD"/>
    <property type="match status" value="1"/>
</dbReference>
<dbReference type="InterPro" id="IPR038248">
    <property type="entry name" value="Dicer_dimer_sf"/>
</dbReference>
<comment type="cofactor">
    <cofactor evidence="2">
        <name>Mg(2+)</name>
        <dbReference type="ChEBI" id="CHEBI:18420"/>
    </cofactor>
</comment>
<evidence type="ECO:0000256" key="12">
    <source>
        <dbReference type="ARBA" id="ARBA00023211"/>
    </source>
</evidence>
<dbReference type="FunFam" id="3.40.50.300:FF:000420">
    <property type="entry name" value="Endoribonuclease dicer-like 1"/>
    <property type="match status" value="1"/>
</dbReference>
<dbReference type="InterPro" id="IPR027417">
    <property type="entry name" value="P-loop_NTPase"/>
</dbReference>
<organism evidence="20 21">
    <name type="scientific">Cajanus cajan</name>
    <name type="common">Pigeon pea</name>
    <name type="synonym">Cajanus indicus</name>
    <dbReference type="NCBI Taxonomy" id="3821"/>
    <lineage>
        <taxon>Eukaryota</taxon>
        <taxon>Viridiplantae</taxon>
        <taxon>Streptophyta</taxon>
        <taxon>Embryophyta</taxon>
        <taxon>Tracheophyta</taxon>
        <taxon>Spermatophyta</taxon>
        <taxon>Magnoliopsida</taxon>
        <taxon>eudicotyledons</taxon>
        <taxon>Gunneridae</taxon>
        <taxon>Pentapetalae</taxon>
        <taxon>rosids</taxon>
        <taxon>fabids</taxon>
        <taxon>Fabales</taxon>
        <taxon>Fabaceae</taxon>
        <taxon>Papilionoideae</taxon>
        <taxon>50 kb inversion clade</taxon>
        <taxon>NPAAA clade</taxon>
        <taxon>indigoferoid/millettioid clade</taxon>
        <taxon>Phaseoleae</taxon>
        <taxon>Cajanus</taxon>
    </lineage>
</organism>
<keyword evidence="11" id="KW-0460">Magnesium</keyword>
<dbReference type="GO" id="GO:0005737">
    <property type="term" value="C:cytoplasm"/>
    <property type="evidence" value="ECO:0007669"/>
    <property type="project" value="TreeGrafter"/>
</dbReference>
<dbReference type="OMA" id="SESSWAN"/>
<dbReference type="Gene3D" id="1.10.1520.10">
    <property type="entry name" value="Ribonuclease III domain"/>
    <property type="match status" value="1"/>
</dbReference>
<evidence type="ECO:0000256" key="6">
    <source>
        <dbReference type="ARBA" id="ARBA00022741"/>
    </source>
</evidence>
<dbReference type="PROSITE" id="PS51194">
    <property type="entry name" value="HELICASE_CTER"/>
    <property type="match status" value="1"/>
</dbReference>
<keyword evidence="6" id="KW-0547">Nucleotide-binding</keyword>
<feature type="domain" description="Helicase C-terminal" evidence="18">
    <location>
        <begin position="367"/>
        <end position="531"/>
    </location>
</feature>
<dbReference type="SMART" id="SM00949">
    <property type="entry name" value="PAZ"/>
    <property type="match status" value="1"/>
</dbReference>
<dbReference type="PROSITE" id="PS51192">
    <property type="entry name" value="HELICASE_ATP_BIND_1"/>
    <property type="match status" value="1"/>
</dbReference>
<evidence type="ECO:0000256" key="11">
    <source>
        <dbReference type="ARBA" id="ARBA00022842"/>
    </source>
</evidence>
<dbReference type="CDD" id="cd18034">
    <property type="entry name" value="DEXHc_dicer"/>
    <property type="match status" value="1"/>
</dbReference>
<dbReference type="SUPFAM" id="SSF69065">
    <property type="entry name" value="RNase III domain-like"/>
    <property type="match status" value="1"/>
</dbReference>
<comment type="similarity">
    <text evidence="13 14">Belongs to the helicase family. Dicer subfamily.</text>
</comment>
<dbReference type="GO" id="GO:0003723">
    <property type="term" value="F:RNA binding"/>
    <property type="evidence" value="ECO:0007669"/>
    <property type="project" value="UniProtKB-UniRule"/>
</dbReference>
<dbReference type="Gene3D" id="3.40.50.300">
    <property type="entry name" value="P-loop containing nucleotide triphosphate hydrolases"/>
    <property type="match status" value="2"/>
</dbReference>
<evidence type="ECO:0000256" key="5">
    <source>
        <dbReference type="ARBA" id="ARBA00022737"/>
    </source>
</evidence>
<dbReference type="CDD" id="cd18802">
    <property type="entry name" value="SF2_C_dicer"/>
    <property type="match status" value="1"/>
</dbReference>
<dbReference type="InterPro" id="IPR014001">
    <property type="entry name" value="Helicase_ATP-bd"/>
</dbReference>
<reference evidence="20" key="1">
    <citation type="journal article" date="2012" name="Nat. Biotechnol.">
        <title>Draft genome sequence of pigeonpea (Cajanus cajan), an orphan legume crop of resource-poor farmers.</title>
        <authorList>
            <person name="Varshney R.K."/>
            <person name="Chen W."/>
            <person name="Li Y."/>
            <person name="Bharti A.K."/>
            <person name="Saxena R.K."/>
            <person name="Schlueter J.A."/>
            <person name="Donoghue M.T."/>
            <person name="Azam S."/>
            <person name="Fan G."/>
            <person name="Whaley A.M."/>
            <person name="Farmer A.D."/>
            <person name="Sheridan J."/>
            <person name="Iwata A."/>
            <person name="Tuteja R."/>
            <person name="Penmetsa R.V."/>
            <person name="Wu W."/>
            <person name="Upadhyaya H.D."/>
            <person name="Yang S.P."/>
            <person name="Shah T."/>
            <person name="Saxena K.B."/>
            <person name="Michael T."/>
            <person name="McCombie W.R."/>
            <person name="Yang B."/>
            <person name="Zhang G."/>
            <person name="Yang H."/>
            <person name="Wang J."/>
            <person name="Spillane C."/>
            <person name="Cook D.R."/>
            <person name="May G.D."/>
            <person name="Xu X."/>
            <person name="Jackson S.A."/>
        </authorList>
    </citation>
    <scope>NUCLEOTIDE SEQUENCE [LARGE SCALE GENOMIC DNA]</scope>
</reference>
<dbReference type="Pfam" id="PF00271">
    <property type="entry name" value="Helicase_C"/>
    <property type="match status" value="1"/>
</dbReference>
<dbReference type="Gramene" id="C.cajan_25630.t">
    <property type="protein sequence ID" value="C.cajan_25630.t"/>
    <property type="gene ID" value="C.cajan_25630"/>
</dbReference>
<dbReference type="FunFam" id="3.30.160.380:FF:000001">
    <property type="entry name" value="Endoribonuclease dicer-like 1"/>
    <property type="match status" value="1"/>
</dbReference>
<dbReference type="EMBL" id="KQ483429">
    <property type="protein sequence ID" value="KYP52010.1"/>
    <property type="molecule type" value="Genomic_DNA"/>
</dbReference>
<dbReference type="PROSITE" id="PS50821">
    <property type="entry name" value="PAZ"/>
    <property type="match status" value="1"/>
</dbReference>
<dbReference type="PANTHER" id="PTHR14950:SF70">
    <property type="entry name" value="ENDORIBONUCLEASE DICER HOMOLOG 2"/>
    <property type="match status" value="1"/>
</dbReference>
<dbReference type="InterPro" id="IPR003100">
    <property type="entry name" value="PAZ_dom"/>
</dbReference>
<dbReference type="SMART" id="SM00487">
    <property type="entry name" value="DEXDc"/>
    <property type="match status" value="1"/>
</dbReference>
<keyword evidence="7" id="KW-0255">Endonuclease</keyword>
<dbReference type="Proteomes" id="UP000075243">
    <property type="component" value="Unassembled WGS sequence"/>
</dbReference>
<evidence type="ECO:0000256" key="8">
    <source>
        <dbReference type="ARBA" id="ARBA00022801"/>
    </source>
</evidence>
<evidence type="ECO:0000259" key="17">
    <source>
        <dbReference type="PROSITE" id="PS51192"/>
    </source>
</evidence>
<dbReference type="InterPro" id="IPR036389">
    <property type="entry name" value="RNase_III_sf"/>
</dbReference>
<dbReference type="AlphaFoldDB" id="A0A151SB22"/>
<dbReference type="Pfam" id="PF03368">
    <property type="entry name" value="Dicer_dimer"/>
    <property type="match status" value="1"/>
</dbReference>
<keyword evidence="5" id="KW-0677">Repeat</keyword>
<keyword evidence="4" id="KW-0479">Metal-binding</keyword>
<evidence type="ECO:0000256" key="4">
    <source>
        <dbReference type="ARBA" id="ARBA00022723"/>
    </source>
</evidence>
<evidence type="ECO:0000256" key="13">
    <source>
        <dbReference type="ARBA" id="ARBA00035116"/>
    </source>
</evidence>
<evidence type="ECO:0000256" key="3">
    <source>
        <dbReference type="ARBA" id="ARBA00022722"/>
    </source>
</evidence>
<dbReference type="GO" id="GO:0030422">
    <property type="term" value="P:siRNA processing"/>
    <property type="evidence" value="ECO:0007669"/>
    <property type="project" value="TreeGrafter"/>
</dbReference>
<dbReference type="InterPro" id="IPR011545">
    <property type="entry name" value="DEAD/DEAH_box_helicase_dom"/>
</dbReference>
<evidence type="ECO:0000313" key="20">
    <source>
        <dbReference type="EMBL" id="KYP52010.1"/>
    </source>
</evidence>
<dbReference type="GO" id="GO:0004386">
    <property type="term" value="F:helicase activity"/>
    <property type="evidence" value="ECO:0007669"/>
    <property type="project" value="UniProtKB-KW"/>
</dbReference>
<dbReference type="SUPFAM" id="SSF54768">
    <property type="entry name" value="dsRNA-binding domain-like"/>
    <property type="match status" value="1"/>
</dbReference>
<dbReference type="GO" id="GO:0005634">
    <property type="term" value="C:nucleus"/>
    <property type="evidence" value="ECO:0007669"/>
    <property type="project" value="TreeGrafter"/>
</dbReference>
<dbReference type="Gene3D" id="2.170.260.10">
    <property type="entry name" value="paz domain"/>
    <property type="match status" value="1"/>
</dbReference>
<evidence type="ECO:0000259" key="15">
    <source>
        <dbReference type="PROSITE" id="PS50142"/>
    </source>
</evidence>
<evidence type="ECO:0000256" key="7">
    <source>
        <dbReference type="ARBA" id="ARBA00022759"/>
    </source>
</evidence>
<evidence type="ECO:0000256" key="14">
    <source>
        <dbReference type="PROSITE-ProRule" id="PRU00657"/>
    </source>
</evidence>
<dbReference type="GO" id="GO:0046872">
    <property type="term" value="F:metal ion binding"/>
    <property type="evidence" value="ECO:0007669"/>
    <property type="project" value="UniProtKB-KW"/>
</dbReference>
<proteinExistence type="inferred from homology"/>
<gene>
    <name evidence="20" type="ORF">KK1_026087</name>
</gene>
<keyword evidence="21" id="KW-1185">Reference proteome</keyword>
<keyword evidence="9" id="KW-0347">Helicase</keyword>
<feature type="domain" description="RNase III" evidence="15">
    <location>
        <begin position="964"/>
        <end position="982"/>
    </location>
</feature>
<dbReference type="STRING" id="3821.A0A151SB22"/>
<dbReference type="PANTHER" id="PTHR14950">
    <property type="entry name" value="DICER-RELATED"/>
    <property type="match status" value="1"/>
</dbReference>
<dbReference type="Pfam" id="PF02170">
    <property type="entry name" value="PAZ"/>
    <property type="match status" value="1"/>
</dbReference>
<dbReference type="InterPro" id="IPR000999">
    <property type="entry name" value="RNase_III_dom"/>
</dbReference>
<dbReference type="InterPro" id="IPR036085">
    <property type="entry name" value="PAZ_dom_sf"/>
</dbReference>
<feature type="domain" description="Helicase ATP-binding" evidence="17">
    <location>
        <begin position="33"/>
        <end position="212"/>
    </location>
</feature>
<evidence type="ECO:0000256" key="9">
    <source>
        <dbReference type="ARBA" id="ARBA00022806"/>
    </source>
</evidence>
<comment type="cofactor">
    <cofactor evidence="1">
        <name>Mn(2+)</name>
        <dbReference type="ChEBI" id="CHEBI:29035"/>
    </cofactor>
</comment>
<dbReference type="PROSITE" id="PS50142">
    <property type="entry name" value="RNASE_3_2"/>
    <property type="match status" value="1"/>
</dbReference>
<dbReference type="InterPro" id="IPR001650">
    <property type="entry name" value="Helicase_C-like"/>
</dbReference>
<sequence length="1084" mass="123027">MEEALPMEIDTNTPQQKITRDVLPFARSYQLEALENAIRENTIVYLETGSGKTLIAVMLLRSYAHLLRKPSPFVAVFLVPQVVLVSQQAQAVRMHTDLNVGMYWGDMGVDFWDATTWKQETETHEVLVMTPAILLNCLRHSFFKLNMIKVLIVDECHHARGKHPYACLMTEFYHHQLNSGISDLPRIFGMTASPIKSKVGNSESSWANNIRKLMTLMHSKYLFDKYFELKVYTCVSEAVLAEFIPTSTPKFKFYRDNGHEITLRSSDFTKTAAESAEKRITKIFSALMFCLDELGVWLALKAAESLSSNESESFSWGHSGDRVLRSFILDGVHTLKTYLPCASQWSIGDNIKSDVEMGLLTSKVCCLIDSLLEYRGLTDMRCIIFVQRVITAIVLQDLLNTLLPKYNSWKTKFIAGHNFGLQNQSRRKQNGIVEEFRMGLVNIIVATSILEEGLDVQSCNLVIRFDPSPTVCSFIQSRGRARMQNSDYILMVKSGDSVTCSRLEKYLASGDIMRKESLRHSSLPCDLFEGDEFDEETYRVASTEAFANLSSSIGLIHLYCSRLPSDGYFKPTPRWDKVTGTLYLPKNCPLQPIHVEGDKKILKNIACLEACKQLHKIGALTDNLVPDIVIEEAEVEEFGNEPYDENQPTYVPFGLVNSVSNNSHTTYHCYLMEFNQNFSYDICVQDIFLATRIELDPEIGCTQFDMGFDRGSLSVKLRYKGTINLFPDQVLLCKKFQVTILRILIENNMDKLATDIDKSYLEDNLEIDYLLLPAIDKGLNPVVDWLAINSVNPCSIRCKIHQPTIWTKSGLVCTCKLQGSLVCTSHANGKIYFYVTTGLMDLNGNSPMELRGGGVTTYKAYYEQHHGIELQFEHQQLIKARHKFQVKNYCHGRKQGKGREASKAFVELPPELCFIVMSPLRDSIIYSFSFIPSIMHRLEALLLAFNLKKMHLDHCSQNEIQTIRVLGDIVESLAGAILVDSGYNEEVVWESIRPLLEPLVTPETLKLHPIRELNELCQKRNYQVIRDTGSRKDGVTSYRMEVEADGVIHQFEYLGPALKDTAKKIVCKEILNSLKKEESHTGMV</sequence>
<keyword evidence="3" id="KW-0540">Nuclease</keyword>
<keyword evidence="8" id="KW-0378">Hydrolase</keyword>
<keyword evidence="10" id="KW-0067">ATP-binding</keyword>
<dbReference type="GO" id="GO:0005524">
    <property type="term" value="F:ATP binding"/>
    <property type="evidence" value="ECO:0007669"/>
    <property type="project" value="UniProtKB-KW"/>
</dbReference>
<evidence type="ECO:0000256" key="2">
    <source>
        <dbReference type="ARBA" id="ARBA00001946"/>
    </source>
</evidence>
<evidence type="ECO:0000256" key="1">
    <source>
        <dbReference type="ARBA" id="ARBA00001936"/>
    </source>
</evidence>
<keyword evidence="12" id="KW-0464">Manganese</keyword>
<dbReference type="SUPFAM" id="SSF101690">
    <property type="entry name" value="PAZ domain"/>
    <property type="match status" value="1"/>
</dbReference>
<dbReference type="SUPFAM" id="SSF52540">
    <property type="entry name" value="P-loop containing nucleoside triphosphate hydrolases"/>
    <property type="match status" value="1"/>
</dbReference>
<dbReference type="PROSITE" id="PS51327">
    <property type="entry name" value="DICER_DSRBF"/>
    <property type="match status" value="1"/>
</dbReference>
<dbReference type="SMART" id="SM00490">
    <property type="entry name" value="HELICc"/>
    <property type="match status" value="1"/>
</dbReference>
<evidence type="ECO:0000259" key="18">
    <source>
        <dbReference type="PROSITE" id="PS51194"/>
    </source>
</evidence>
<dbReference type="GO" id="GO:0004525">
    <property type="term" value="F:ribonuclease III activity"/>
    <property type="evidence" value="ECO:0007669"/>
    <property type="project" value="InterPro"/>
</dbReference>
<dbReference type="FunFam" id="3.40.50.300:FF:000705">
    <property type="entry name" value="Endoribonuclease dicer-like protein"/>
    <property type="match status" value="1"/>
</dbReference>
<feature type="domain" description="Dicer dsRNA-binding fold" evidence="19">
    <location>
        <begin position="552"/>
        <end position="634"/>
    </location>
</feature>
<dbReference type="InterPro" id="IPR005034">
    <property type="entry name" value="Dicer_dimerisation"/>
</dbReference>
<evidence type="ECO:0000256" key="10">
    <source>
        <dbReference type="ARBA" id="ARBA00022840"/>
    </source>
</evidence>
<dbReference type="Gene3D" id="3.30.160.380">
    <property type="entry name" value="Dicer dimerisation domain"/>
    <property type="match status" value="1"/>
</dbReference>
<evidence type="ECO:0000313" key="21">
    <source>
        <dbReference type="Proteomes" id="UP000075243"/>
    </source>
</evidence>